<organism evidence="1">
    <name type="scientific">Halomonas sp. H10-59</name>
    <dbReference type="NCBI Taxonomy" id="2950874"/>
    <lineage>
        <taxon>Bacteria</taxon>
        <taxon>Pseudomonadati</taxon>
        <taxon>Pseudomonadota</taxon>
        <taxon>Gammaproteobacteria</taxon>
        <taxon>Oceanospirillales</taxon>
        <taxon>Halomonadaceae</taxon>
        <taxon>Halomonas</taxon>
    </lineage>
</organism>
<sequence length="372" mass="42186">MDSSDCDHLELADVYASRHYFRRFSEILQRLERVAAAMHASDQLNRIDARALTDYLKRLDFTFDALSTKYLMVGQTPSRSLGSLTVDRRESGFPVASELMRMANDAQQASRHLTNMPSTRELKAQMIRTILGECRSPTRLQYAMSQRLYYEEISRGALFWIQNDPQCEMLDSDGGRRRFFIHWAVYDSQVNLPVIYLMEVDDSGSAPLPKDEYRWPAVQAHLMAQSLAGLTLLTIARGLDADFDDVHPKRLHRYHIGPMYSSSYTEQAGPLRQILEQACPGGEDDWALAWTQEELDSDGTQEERSGWFSKVEREIFALDPFSDGAGHSGATRTLRSIILPQRPFQVLAELAPSGFADVQKFVVSPSGQVLHL</sequence>
<reference evidence="1" key="1">
    <citation type="submission" date="2022-06" db="EMBL/GenBank/DDBJ databases">
        <title>A novel DMS-producing enzyme.</title>
        <authorList>
            <person name="Zhang Y."/>
        </authorList>
    </citation>
    <scope>NUCLEOTIDE SEQUENCE</scope>
    <source>
        <strain evidence="1">H10-59</strain>
    </source>
</reference>
<proteinExistence type="predicted"/>
<dbReference type="AlphaFoldDB" id="A0AAU7KV89"/>
<dbReference type="RefSeq" id="WP_222515776.1">
    <property type="nucleotide sequence ID" value="NZ_CP098828.1"/>
</dbReference>
<evidence type="ECO:0000313" key="1">
    <source>
        <dbReference type="EMBL" id="XBO75511.1"/>
    </source>
</evidence>
<name>A0AAU7KV89_9GAMM</name>
<protein>
    <submittedName>
        <fullName evidence="1">Uncharacterized protein</fullName>
    </submittedName>
</protein>
<gene>
    <name evidence="1" type="ORF">NFG57_01625</name>
</gene>
<dbReference type="EMBL" id="CP098828">
    <property type="protein sequence ID" value="XBO75511.1"/>
    <property type="molecule type" value="Genomic_DNA"/>
</dbReference>
<accession>A0AAU7KV89</accession>